<gene>
    <name evidence="2" type="ORF">M6B38_103440</name>
</gene>
<dbReference type="EMBL" id="JANAVB010032092">
    <property type="protein sequence ID" value="KAJ6810927.1"/>
    <property type="molecule type" value="Genomic_DNA"/>
</dbReference>
<evidence type="ECO:0000313" key="2">
    <source>
        <dbReference type="EMBL" id="KAJ6810927.1"/>
    </source>
</evidence>
<reference evidence="2" key="1">
    <citation type="journal article" date="2023" name="GigaByte">
        <title>Genome assembly of the bearded iris, Iris pallida Lam.</title>
        <authorList>
            <person name="Bruccoleri R.E."/>
            <person name="Oakeley E.J."/>
            <person name="Faust A.M.E."/>
            <person name="Altorfer M."/>
            <person name="Dessus-Babus S."/>
            <person name="Burckhardt D."/>
            <person name="Oertli M."/>
            <person name="Naumann U."/>
            <person name="Petersen F."/>
            <person name="Wong J."/>
        </authorList>
    </citation>
    <scope>NUCLEOTIDE SEQUENCE</scope>
    <source>
        <strain evidence="2">GSM-AAB239-AS_SAM_17_03QT</strain>
    </source>
</reference>
<proteinExistence type="predicted"/>
<dbReference type="AlphaFoldDB" id="A0AAX6F3C5"/>
<accession>A0AAX6F3C5</accession>
<dbReference type="Proteomes" id="UP001140949">
    <property type="component" value="Unassembled WGS sequence"/>
</dbReference>
<evidence type="ECO:0000313" key="3">
    <source>
        <dbReference type="Proteomes" id="UP001140949"/>
    </source>
</evidence>
<sequence>MSPNLRWPSTPPPIAKAVRRDRLPPRRPPQPPFRTLTMLFYMNTNIQHISSDTGIQTVCRKHTDGMPQSAEIVQQLCGAILCLHSILSDIDSAMLGINLQRCKLD</sequence>
<evidence type="ECO:0000256" key="1">
    <source>
        <dbReference type="SAM" id="MobiDB-lite"/>
    </source>
</evidence>
<name>A0AAX6F3C5_IRIPA</name>
<comment type="caution">
    <text evidence="2">The sequence shown here is derived from an EMBL/GenBank/DDBJ whole genome shotgun (WGS) entry which is preliminary data.</text>
</comment>
<reference evidence="2" key="2">
    <citation type="submission" date="2023-04" db="EMBL/GenBank/DDBJ databases">
        <authorList>
            <person name="Bruccoleri R.E."/>
            <person name="Oakeley E.J."/>
            <person name="Faust A.-M."/>
            <person name="Dessus-Babus S."/>
            <person name="Altorfer M."/>
            <person name="Burckhardt D."/>
            <person name="Oertli M."/>
            <person name="Naumann U."/>
            <person name="Petersen F."/>
            <person name="Wong J."/>
        </authorList>
    </citation>
    <scope>NUCLEOTIDE SEQUENCE</scope>
    <source>
        <strain evidence="2">GSM-AAB239-AS_SAM_17_03QT</strain>
        <tissue evidence="2">Leaf</tissue>
    </source>
</reference>
<feature type="region of interest" description="Disordered" evidence="1">
    <location>
        <begin position="1"/>
        <end position="30"/>
    </location>
</feature>
<keyword evidence="3" id="KW-1185">Reference proteome</keyword>
<protein>
    <submittedName>
        <fullName evidence="2">GTP cyclohydrolase 1</fullName>
    </submittedName>
</protein>
<organism evidence="2 3">
    <name type="scientific">Iris pallida</name>
    <name type="common">Sweet iris</name>
    <dbReference type="NCBI Taxonomy" id="29817"/>
    <lineage>
        <taxon>Eukaryota</taxon>
        <taxon>Viridiplantae</taxon>
        <taxon>Streptophyta</taxon>
        <taxon>Embryophyta</taxon>
        <taxon>Tracheophyta</taxon>
        <taxon>Spermatophyta</taxon>
        <taxon>Magnoliopsida</taxon>
        <taxon>Liliopsida</taxon>
        <taxon>Asparagales</taxon>
        <taxon>Iridaceae</taxon>
        <taxon>Iridoideae</taxon>
        <taxon>Irideae</taxon>
        <taxon>Iris</taxon>
    </lineage>
</organism>